<evidence type="ECO:0000313" key="2">
    <source>
        <dbReference type="Proteomes" id="UP001476282"/>
    </source>
</evidence>
<reference evidence="1 2" key="1">
    <citation type="submission" date="2024-02" db="EMBL/GenBank/DDBJ databases">
        <title>Haloferula sargassicola NBRC 104335.</title>
        <authorList>
            <person name="Ichikawa N."/>
            <person name="Katano-Makiyama Y."/>
            <person name="Hidaka K."/>
        </authorList>
    </citation>
    <scope>NUCLEOTIDE SEQUENCE [LARGE SCALE GENOMIC DNA]</scope>
    <source>
        <strain evidence="1 2">NBRC 104335</strain>
    </source>
</reference>
<sequence length="118" mass="12517">MAAFTMPPGSRHSLIRPLLAILLILQLGIIQLMAVSPALHEEWHGHCSHKHEGGRDFPCAVDLWLATGGEELPAPVVVPRMAESPPPLNPVIRACTVAILSAAHLEGGITAHAPPRAP</sequence>
<gene>
    <name evidence="1" type="ORF">Hsar01_01009</name>
</gene>
<dbReference type="RefSeq" id="WP_353565945.1">
    <property type="nucleotide sequence ID" value="NZ_BAABRI010000004.1"/>
</dbReference>
<dbReference type="Proteomes" id="UP001476282">
    <property type="component" value="Unassembled WGS sequence"/>
</dbReference>
<protein>
    <recommendedName>
        <fullName evidence="3">DUF2607 family protein</fullName>
    </recommendedName>
</protein>
<organism evidence="1 2">
    <name type="scientific">Haloferula sargassicola</name>
    <dbReference type="NCBI Taxonomy" id="490096"/>
    <lineage>
        <taxon>Bacteria</taxon>
        <taxon>Pseudomonadati</taxon>
        <taxon>Verrucomicrobiota</taxon>
        <taxon>Verrucomicrobiia</taxon>
        <taxon>Verrucomicrobiales</taxon>
        <taxon>Verrucomicrobiaceae</taxon>
        <taxon>Haloferula</taxon>
    </lineage>
</organism>
<dbReference type="EMBL" id="BAABRI010000004">
    <property type="protein sequence ID" value="GAA5481798.1"/>
    <property type="molecule type" value="Genomic_DNA"/>
</dbReference>
<proteinExistence type="predicted"/>
<name>A0ABP9UJJ6_9BACT</name>
<accession>A0ABP9UJJ6</accession>
<evidence type="ECO:0008006" key="3">
    <source>
        <dbReference type="Google" id="ProtNLM"/>
    </source>
</evidence>
<keyword evidence="2" id="KW-1185">Reference proteome</keyword>
<evidence type="ECO:0000313" key="1">
    <source>
        <dbReference type="EMBL" id="GAA5481798.1"/>
    </source>
</evidence>
<comment type="caution">
    <text evidence="1">The sequence shown here is derived from an EMBL/GenBank/DDBJ whole genome shotgun (WGS) entry which is preliminary data.</text>
</comment>